<keyword evidence="6" id="KW-1185">Reference proteome</keyword>
<evidence type="ECO:0000259" key="4">
    <source>
        <dbReference type="PROSITE" id="PS51891"/>
    </source>
</evidence>
<dbReference type="RefSeq" id="WP_211875607.1">
    <property type="nucleotide sequence ID" value="NZ_JAAEDH010000021.1"/>
</dbReference>
<evidence type="ECO:0000256" key="2">
    <source>
        <dbReference type="ARBA" id="ARBA00022723"/>
    </source>
</evidence>
<keyword evidence="2" id="KW-0479">Metal-binding</keyword>
<evidence type="ECO:0000313" key="5">
    <source>
        <dbReference type="EMBL" id="MBR0656741.1"/>
    </source>
</evidence>
<dbReference type="PANTHER" id="PTHR28620:SF1">
    <property type="entry name" value="CENP-V_GFA DOMAIN-CONTAINING PROTEIN"/>
    <property type="match status" value="1"/>
</dbReference>
<protein>
    <submittedName>
        <fullName evidence="5">GFA family protein</fullName>
    </submittedName>
</protein>
<gene>
    <name evidence="5" type="ORF">GXW79_16795</name>
</gene>
<dbReference type="PANTHER" id="PTHR28620">
    <property type="entry name" value="CENTROMERE PROTEIN V"/>
    <property type="match status" value="1"/>
</dbReference>
<dbReference type="Gene3D" id="2.170.150.70">
    <property type="match status" value="1"/>
</dbReference>
<dbReference type="EMBL" id="JAAEDH010000021">
    <property type="protein sequence ID" value="MBR0656741.1"/>
    <property type="molecule type" value="Genomic_DNA"/>
</dbReference>
<dbReference type="InterPro" id="IPR052355">
    <property type="entry name" value="CENP-V-like"/>
</dbReference>
<accession>A0AAF1KMR4</accession>
<dbReference type="Pfam" id="PF04828">
    <property type="entry name" value="GFA"/>
    <property type="match status" value="1"/>
</dbReference>
<feature type="domain" description="CENP-V/GFA" evidence="4">
    <location>
        <begin position="5"/>
        <end position="129"/>
    </location>
</feature>
<dbReference type="Proteomes" id="UP001196068">
    <property type="component" value="Unassembled WGS sequence"/>
</dbReference>
<comment type="caution">
    <text evidence="5">The sequence shown here is derived from an EMBL/GenBank/DDBJ whole genome shotgun (WGS) entry which is preliminary data.</text>
</comment>
<reference evidence="5" key="2">
    <citation type="journal article" date="2021" name="Syst. Appl. Microbiol.">
        <title>Roseomonas hellenica sp. nov., isolated from roots of wild-growing Alkanna tinctoria.</title>
        <authorList>
            <person name="Rat A."/>
            <person name="Naranjo H.D."/>
            <person name="Lebbe L."/>
            <person name="Cnockaert M."/>
            <person name="Krigas N."/>
            <person name="Grigoriadou K."/>
            <person name="Maloupa E."/>
            <person name="Willems A."/>
        </authorList>
    </citation>
    <scope>NUCLEOTIDE SEQUENCE</scope>
    <source>
        <strain evidence="5">LMG 28251</strain>
    </source>
</reference>
<dbReference type="PROSITE" id="PS51891">
    <property type="entry name" value="CENP_V_GFA"/>
    <property type="match status" value="1"/>
</dbReference>
<comment type="similarity">
    <text evidence="1">Belongs to the Gfa family.</text>
</comment>
<evidence type="ECO:0000256" key="1">
    <source>
        <dbReference type="ARBA" id="ARBA00005495"/>
    </source>
</evidence>
<proteinExistence type="inferred from homology"/>
<dbReference type="SUPFAM" id="SSF51316">
    <property type="entry name" value="Mss4-like"/>
    <property type="match status" value="1"/>
</dbReference>
<name>A0AAF1KMR4_9PROT</name>
<evidence type="ECO:0000313" key="6">
    <source>
        <dbReference type="Proteomes" id="UP001196068"/>
    </source>
</evidence>
<dbReference type="AlphaFoldDB" id="A0AAF1KMR4"/>
<dbReference type="InterPro" id="IPR006913">
    <property type="entry name" value="CENP-V/GFA"/>
</dbReference>
<organism evidence="5 6">
    <name type="scientific">Plastoroseomonas arctica</name>
    <dbReference type="NCBI Taxonomy" id="1509237"/>
    <lineage>
        <taxon>Bacteria</taxon>
        <taxon>Pseudomonadati</taxon>
        <taxon>Pseudomonadota</taxon>
        <taxon>Alphaproteobacteria</taxon>
        <taxon>Acetobacterales</taxon>
        <taxon>Acetobacteraceae</taxon>
        <taxon>Plastoroseomonas</taxon>
    </lineage>
</organism>
<dbReference type="GO" id="GO:0016846">
    <property type="term" value="F:carbon-sulfur lyase activity"/>
    <property type="evidence" value="ECO:0007669"/>
    <property type="project" value="InterPro"/>
</dbReference>
<sequence length="138" mass="15228">MKQTFHGSCHCKAVTFEADIDLAEGTGRCNCTLCWKQRMWNAGQLQPADFRLLSGEDVLGDYAKSGDWGESHHRFCTKCGIATHSHGAIKMMGGKPFVSVHLAALDDLSVDDLVAAPLAYMDGLHDNWQNPPDETRHL</sequence>
<reference evidence="5" key="1">
    <citation type="submission" date="2020-01" db="EMBL/GenBank/DDBJ databases">
        <authorList>
            <person name="Rat A."/>
        </authorList>
    </citation>
    <scope>NUCLEOTIDE SEQUENCE</scope>
    <source>
        <strain evidence="5">LMG 28251</strain>
    </source>
</reference>
<keyword evidence="3" id="KW-0862">Zinc</keyword>
<evidence type="ECO:0000256" key="3">
    <source>
        <dbReference type="ARBA" id="ARBA00022833"/>
    </source>
</evidence>
<dbReference type="InterPro" id="IPR011057">
    <property type="entry name" value="Mss4-like_sf"/>
</dbReference>
<dbReference type="GO" id="GO:0046872">
    <property type="term" value="F:metal ion binding"/>
    <property type="evidence" value="ECO:0007669"/>
    <property type="project" value="UniProtKB-KW"/>
</dbReference>